<dbReference type="EMBL" id="BMXN01000004">
    <property type="protein sequence ID" value="GGW21731.1"/>
    <property type="molecule type" value="Genomic_DNA"/>
</dbReference>
<comment type="caution">
    <text evidence="1">The sequence shown here is derived from an EMBL/GenBank/DDBJ whole genome shotgun (WGS) entry which is preliminary data.</text>
</comment>
<accession>A0A8H9LWK2</accession>
<keyword evidence="2" id="KW-1185">Reference proteome</keyword>
<dbReference type="Proteomes" id="UP000623776">
    <property type="component" value="Unassembled WGS sequence"/>
</dbReference>
<evidence type="ECO:0000313" key="1">
    <source>
        <dbReference type="EMBL" id="GGW21731.1"/>
    </source>
</evidence>
<keyword evidence="1" id="KW-0966">Cell projection</keyword>
<gene>
    <name evidence="1" type="ORF">GCM10007157_09440</name>
</gene>
<sequence length="103" mass="10950">MPAVMVAMSDRASSSQAIRPPAGIPLGDATLARVQWRFEAPAHAPVNAWLCHPAQCVPLSGMRGSTMALAGLEANAPLHLRFALSPGQRPVRVQGLQVIVNYQ</sequence>
<dbReference type="Pfam" id="PF06366">
    <property type="entry name" value="FlhE"/>
    <property type="match status" value="1"/>
</dbReference>
<organism evidence="1 2">
    <name type="scientific">Vreelandella hamiltonii</name>
    <dbReference type="NCBI Taxonomy" id="502829"/>
    <lineage>
        <taxon>Bacteria</taxon>
        <taxon>Pseudomonadati</taxon>
        <taxon>Pseudomonadota</taxon>
        <taxon>Gammaproteobacteria</taxon>
        <taxon>Oceanospirillales</taxon>
        <taxon>Halomonadaceae</taxon>
        <taxon>Vreelandella</taxon>
    </lineage>
</organism>
<evidence type="ECO:0000313" key="2">
    <source>
        <dbReference type="Proteomes" id="UP000623776"/>
    </source>
</evidence>
<keyword evidence="1" id="KW-0969">Cilium</keyword>
<reference evidence="2" key="1">
    <citation type="journal article" date="2019" name="Int. J. Syst. Evol. Microbiol.">
        <title>The Global Catalogue of Microorganisms (GCM) 10K type strain sequencing project: providing services to taxonomists for standard genome sequencing and annotation.</title>
        <authorList>
            <consortium name="The Broad Institute Genomics Platform"/>
            <consortium name="The Broad Institute Genome Sequencing Center for Infectious Disease"/>
            <person name="Wu L."/>
            <person name="Ma J."/>
        </authorList>
    </citation>
    <scope>NUCLEOTIDE SEQUENCE [LARGE SCALE GENOMIC DNA]</scope>
    <source>
        <strain evidence="2">KCTC 22154</strain>
    </source>
</reference>
<dbReference type="AlphaFoldDB" id="A0A8H9LWK2"/>
<name>A0A8H9LWK2_9GAMM</name>
<protein>
    <submittedName>
        <fullName evidence="1">Flagellar biosynthesis protein FlhE</fullName>
    </submittedName>
</protein>
<proteinExistence type="predicted"/>
<dbReference type="InterPro" id="IPR009420">
    <property type="entry name" value="FlhE"/>
</dbReference>
<keyword evidence="1" id="KW-0282">Flagellum</keyword>